<dbReference type="Proteomes" id="UP000220605">
    <property type="component" value="Chromosome 8"/>
</dbReference>
<dbReference type="VEuPathDB" id="PlasmoDB:PVW1_080044400"/>
<keyword evidence="1" id="KW-1133">Transmembrane helix</keyword>
<dbReference type="VEuPathDB" id="PlasmoDB:PVP01_0838700"/>
<dbReference type="EMBL" id="LT635619">
    <property type="protein sequence ID" value="VUZ95532.1"/>
    <property type="molecule type" value="Genomic_DNA"/>
</dbReference>
<feature type="transmembrane region" description="Helical" evidence="1">
    <location>
        <begin position="228"/>
        <end position="250"/>
    </location>
</feature>
<sequence>MYYDRCHEKFQNASLCGPYFFEELNKVRSTFTQYQDEHIEKINSIHDPILRHVALYLVDNFKESKQYFREGGTRNNNIACEMLNRWLDQRKSFYTHADKCPANTALWKETIDPIWEMLNKKESKNCTRTEIYARNSYIPEMLLPPTCYKYVPENYKCTYPLDLFKRSLKEKRCQDIDDQCSKCKNKYPSKFSSSKKDTVPVTCPSTNTSESHSSPELQVSCVECPSEIIPISLSICVTFFATLFILLFLYKFTPLGSKLSNGGRKKKKLQQQFMEEVAHAEFERYRNNNPHSINKRSKLHYQYMQN</sequence>
<keyword evidence="1" id="KW-0472">Membrane</keyword>
<gene>
    <name evidence="2" type="ORF">PVP01_0838700</name>
</gene>
<keyword evidence="1" id="KW-0812">Transmembrane</keyword>
<accession>A0A564ZUF4</accession>
<evidence type="ECO:0000313" key="2">
    <source>
        <dbReference type="EMBL" id="VUZ95532.1"/>
    </source>
</evidence>
<proteinExistence type="predicted"/>
<name>A0A564ZUF4_PLAVI</name>
<dbReference type="AlphaFoldDB" id="A0A564ZUF4"/>
<protein>
    <submittedName>
        <fullName evidence="2">VIR protein</fullName>
    </submittedName>
</protein>
<reference evidence="3" key="1">
    <citation type="submission" date="2016-07" db="EMBL/GenBank/DDBJ databases">
        <authorList>
            <consortium name="Pathogen Informatics"/>
        </authorList>
    </citation>
    <scope>NUCLEOTIDE SEQUENCE [LARGE SCALE GENOMIC DNA]</scope>
</reference>
<organism evidence="2 3">
    <name type="scientific">Plasmodium vivax</name>
    <name type="common">malaria parasite P. vivax</name>
    <dbReference type="NCBI Taxonomy" id="5855"/>
    <lineage>
        <taxon>Eukaryota</taxon>
        <taxon>Sar</taxon>
        <taxon>Alveolata</taxon>
        <taxon>Apicomplexa</taxon>
        <taxon>Aconoidasida</taxon>
        <taxon>Haemosporida</taxon>
        <taxon>Plasmodiidae</taxon>
        <taxon>Plasmodium</taxon>
        <taxon>Plasmodium (Plasmodium)</taxon>
    </lineage>
</organism>
<dbReference type="OrthoDB" id="381466at2759"/>
<dbReference type="VEuPathDB" id="PlasmoDB:PVX_119205"/>
<evidence type="ECO:0000256" key="1">
    <source>
        <dbReference type="SAM" id="Phobius"/>
    </source>
</evidence>
<evidence type="ECO:0000313" key="3">
    <source>
        <dbReference type="Proteomes" id="UP000220605"/>
    </source>
</evidence>